<sequence>MILKSGEIELLSPWLDVILYCNSSTLNMSNNPLGGLGSTRRSLHHPHIGRIAYLSECSVLFQSMTASINAIAVELMDTIAKTVSG</sequence>
<name>A0A6C0BLA3_9ZZZZ</name>
<organism evidence="1">
    <name type="scientific">viral metagenome</name>
    <dbReference type="NCBI Taxonomy" id="1070528"/>
    <lineage>
        <taxon>unclassified sequences</taxon>
        <taxon>metagenomes</taxon>
        <taxon>organismal metagenomes</taxon>
    </lineage>
</organism>
<accession>A0A6C0BLA3</accession>
<evidence type="ECO:0000313" key="1">
    <source>
        <dbReference type="EMBL" id="QHS92830.1"/>
    </source>
</evidence>
<reference evidence="1" key="1">
    <citation type="journal article" date="2020" name="Nature">
        <title>Giant virus diversity and host interactions through global metagenomics.</title>
        <authorList>
            <person name="Schulz F."/>
            <person name="Roux S."/>
            <person name="Paez-Espino D."/>
            <person name="Jungbluth S."/>
            <person name="Walsh D.A."/>
            <person name="Denef V.J."/>
            <person name="McMahon K.D."/>
            <person name="Konstantinidis K.T."/>
            <person name="Eloe-Fadrosh E.A."/>
            <person name="Kyrpides N.C."/>
            <person name="Woyke T."/>
        </authorList>
    </citation>
    <scope>NUCLEOTIDE SEQUENCE</scope>
    <source>
        <strain evidence="1">GVMAG-M-3300017651-5</strain>
    </source>
</reference>
<dbReference type="AlphaFoldDB" id="A0A6C0BLA3"/>
<dbReference type="EMBL" id="MN739192">
    <property type="protein sequence ID" value="QHS92830.1"/>
    <property type="molecule type" value="Genomic_DNA"/>
</dbReference>
<protein>
    <submittedName>
        <fullName evidence="1">Uncharacterized protein</fullName>
    </submittedName>
</protein>
<proteinExistence type="predicted"/>